<comment type="pathway">
    <text evidence="1 13">Carbohydrate degradation; glycolysis; pyruvate from D-glyceraldehyde 3-phosphate: step 5/5.</text>
</comment>
<dbReference type="GO" id="GO:0030955">
    <property type="term" value="F:potassium ion binding"/>
    <property type="evidence" value="ECO:0007669"/>
    <property type="project" value="UniProtKB-UniRule"/>
</dbReference>
<sequence length="490" mass="54686">MKKHCKILATVGPACQTAERLTEMIRAGVNLFRLNFSHGDHAYHLQSLEAIREASRRTGLHVGVLQDISGPKVRIGKLEKDLFLEVGDRIEFVRDEVVGHFDRPHHLVVSLNHPELLDKLKVGELIYLYDGIICARVVRVGRSVEAEVISGGMLSSRKGVNFPNTRLDLDVLTDKDREDIAWGVEHGVDFMAISFVQKASDMVRARELVASLGGKQDLIAKIEKFDAVENIDAILEVSDGLMVARGDLGIEIPYYRVPEVQKMLIRKANEASKPVITATQMLLSMTHAERATRAEISDVANAVLDGSDCLMLSEESAIGEYPVQAVETMSATIREAEAVYPYFRIHQFPYNDEMDVIDESAVNLVENIEAAAILAITSSGQSARKLSRYRPKQPIYAVTHAEEIARKLTMVWGVVPAFRSAAESARQMMIDIIRRGLEQGVLKPEHNYVVTAGDPPGVPGTTNIIRILRRHELEHFAKMARENRIPKDWE</sequence>
<dbReference type="GO" id="GO:0004743">
    <property type="term" value="F:pyruvate kinase activity"/>
    <property type="evidence" value="ECO:0007669"/>
    <property type="project" value="UniProtKB-UniRule"/>
</dbReference>
<feature type="domain" description="Pyruvate kinase barrel" evidence="14">
    <location>
        <begin position="3"/>
        <end position="326"/>
    </location>
</feature>
<comment type="catalytic activity">
    <reaction evidence="13">
        <text>pyruvate + ATP = phosphoenolpyruvate + ADP + H(+)</text>
        <dbReference type="Rhea" id="RHEA:18157"/>
        <dbReference type="ChEBI" id="CHEBI:15361"/>
        <dbReference type="ChEBI" id="CHEBI:15378"/>
        <dbReference type="ChEBI" id="CHEBI:30616"/>
        <dbReference type="ChEBI" id="CHEBI:58702"/>
        <dbReference type="ChEBI" id="CHEBI:456216"/>
        <dbReference type="EC" id="2.7.1.40"/>
    </reaction>
</comment>
<evidence type="ECO:0000256" key="7">
    <source>
        <dbReference type="ARBA" id="ARBA00022777"/>
    </source>
</evidence>
<comment type="similarity">
    <text evidence="2 13">Belongs to the pyruvate kinase family.</text>
</comment>
<name>A0A7V2SL59_9BACT</name>
<keyword evidence="10 13" id="KW-0324">Glycolysis</keyword>
<evidence type="ECO:0000256" key="10">
    <source>
        <dbReference type="ARBA" id="ARBA00023152"/>
    </source>
</evidence>
<keyword evidence="11 16" id="KW-0670">Pyruvate</keyword>
<evidence type="ECO:0000256" key="1">
    <source>
        <dbReference type="ARBA" id="ARBA00004997"/>
    </source>
</evidence>
<proteinExistence type="inferred from homology"/>
<evidence type="ECO:0000313" key="16">
    <source>
        <dbReference type="EMBL" id="HFC03586.1"/>
    </source>
</evidence>
<evidence type="ECO:0000256" key="11">
    <source>
        <dbReference type="ARBA" id="ARBA00023317"/>
    </source>
</evidence>
<keyword evidence="8" id="KW-0067">ATP-binding</keyword>
<dbReference type="UniPathway" id="UPA00109">
    <property type="reaction ID" value="UER00188"/>
</dbReference>
<dbReference type="InterPro" id="IPR015793">
    <property type="entry name" value="Pyrv_Knase_brl"/>
</dbReference>
<dbReference type="AlphaFoldDB" id="A0A7V2SL59"/>
<dbReference type="GO" id="GO:0000287">
    <property type="term" value="F:magnesium ion binding"/>
    <property type="evidence" value="ECO:0007669"/>
    <property type="project" value="UniProtKB-UniRule"/>
</dbReference>
<evidence type="ECO:0000256" key="2">
    <source>
        <dbReference type="ARBA" id="ARBA00008663"/>
    </source>
</evidence>
<dbReference type="NCBIfam" id="NF004491">
    <property type="entry name" value="PRK05826.1"/>
    <property type="match status" value="1"/>
</dbReference>
<evidence type="ECO:0000256" key="4">
    <source>
        <dbReference type="ARBA" id="ARBA00022679"/>
    </source>
</evidence>
<evidence type="ECO:0000256" key="12">
    <source>
        <dbReference type="NCBIfam" id="TIGR01064"/>
    </source>
</evidence>
<dbReference type="InterPro" id="IPR040442">
    <property type="entry name" value="Pyrv_kinase-like_dom_sf"/>
</dbReference>
<dbReference type="PRINTS" id="PR01050">
    <property type="entry name" value="PYRUVTKNASE"/>
</dbReference>
<evidence type="ECO:0000256" key="8">
    <source>
        <dbReference type="ARBA" id="ARBA00022840"/>
    </source>
</evidence>
<keyword evidence="7 13" id="KW-0418">Kinase</keyword>
<dbReference type="EMBL" id="DRNO01000123">
    <property type="protein sequence ID" value="HFC03586.1"/>
    <property type="molecule type" value="Genomic_DNA"/>
</dbReference>
<dbReference type="NCBIfam" id="TIGR01064">
    <property type="entry name" value="pyruv_kin"/>
    <property type="match status" value="1"/>
</dbReference>
<dbReference type="Gene3D" id="2.40.33.10">
    <property type="entry name" value="PK beta-barrel domain-like"/>
    <property type="match status" value="1"/>
</dbReference>
<accession>A0A7V2SL59</accession>
<dbReference type="InterPro" id="IPR036918">
    <property type="entry name" value="Pyrv_Knase_C_sf"/>
</dbReference>
<dbReference type="Gene3D" id="3.40.1380.20">
    <property type="entry name" value="Pyruvate kinase, C-terminal domain"/>
    <property type="match status" value="1"/>
</dbReference>
<evidence type="ECO:0000256" key="5">
    <source>
        <dbReference type="ARBA" id="ARBA00022723"/>
    </source>
</evidence>
<dbReference type="GO" id="GO:0016301">
    <property type="term" value="F:kinase activity"/>
    <property type="evidence" value="ECO:0007669"/>
    <property type="project" value="UniProtKB-KW"/>
</dbReference>
<keyword evidence="4 13" id="KW-0808">Transferase</keyword>
<comment type="caution">
    <text evidence="16">The sequence shown here is derived from an EMBL/GenBank/DDBJ whole genome shotgun (WGS) entry which is preliminary data.</text>
</comment>
<dbReference type="PANTHER" id="PTHR11817">
    <property type="entry name" value="PYRUVATE KINASE"/>
    <property type="match status" value="1"/>
</dbReference>
<dbReference type="Gene3D" id="3.20.20.60">
    <property type="entry name" value="Phosphoenolpyruvate-binding domains"/>
    <property type="match status" value="1"/>
</dbReference>
<protein>
    <recommendedName>
        <fullName evidence="3 12">Pyruvate kinase</fullName>
        <ecNumber evidence="3 12">2.7.1.40</ecNumber>
    </recommendedName>
</protein>
<reference evidence="16" key="1">
    <citation type="journal article" date="2020" name="mSystems">
        <title>Genome- and Community-Level Interaction Insights into Carbon Utilization and Element Cycling Functions of Hydrothermarchaeota in Hydrothermal Sediment.</title>
        <authorList>
            <person name="Zhou Z."/>
            <person name="Liu Y."/>
            <person name="Xu W."/>
            <person name="Pan J."/>
            <person name="Luo Z.H."/>
            <person name="Li M."/>
        </authorList>
    </citation>
    <scope>NUCLEOTIDE SEQUENCE [LARGE SCALE GENOMIC DNA]</scope>
    <source>
        <strain evidence="16">HyVt-513</strain>
    </source>
</reference>
<dbReference type="SUPFAM" id="SSF50800">
    <property type="entry name" value="PK beta-barrel domain-like"/>
    <property type="match status" value="1"/>
</dbReference>
<dbReference type="Proteomes" id="UP000885722">
    <property type="component" value="Unassembled WGS sequence"/>
</dbReference>
<dbReference type="EC" id="2.7.1.40" evidence="3 12"/>
<keyword evidence="5" id="KW-0479">Metal-binding</keyword>
<dbReference type="InterPro" id="IPR001697">
    <property type="entry name" value="Pyr_Knase"/>
</dbReference>
<dbReference type="FunFam" id="2.40.33.10:FF:000001">
    <property type="entry name" value="Pyruvate kinase"/>
    <property type="match status" value="1"/>
</dbReference>
<evidence type="ECO:0000256" key="3">
    <source>
        <dbReference type="ARBA" id="ARBA00012142"/>
    </source>
</evidence>
<dbReference type="NCBIfam" id="NF004978">
    <property type="entry name" value="PRK06354.1"/>
    <property type="match status" value="1"/>
</dbReference>
<dbReference type="InterPro" id="IPR015813">
    <property type="entry name" value="Pyrv/PenolPyrv_kinase-like_dom"/>
</dbReference>
<dbReference type="InterPro" id="IPR011037">
    <property type="entry name" value="Pyrv_Knase-like_insert_dom_sf"/>
</dbReference>
<evidence type="ECO:0000256" key="6">
    <source>
        <dbReference type="ARBA" id="ARBA00022741"/>
    </source>
</evidence>
<evidence type="ECO:0000259" key="15">
    <source>
        <dbReference type="Pfam" id="PF02887"/>
    </source>
</evidence>
<dbReference type="SUPFAM" id="SSF52935">
    <property type="entry name" value="PK C-terminal domain-like"/>
    <property type="match status" value="1"/>
</dbReference>
<dbReference type="SUPFAM" id="SSF51621">
    <property type="entry name" value="Phosphoenolpyruvate/pyruvate domain"/>
    <property type="match status" value="1"/>
</dbReference>
<evidence type="ECO:0000256" key="9">
    <source>
        <dbReference type="ARBA" id="ARBA00022842"/>
    </source>
</evidence>
<dbReference type="GO" id="GO:0005524">
    <property type="term" value="F:ATP binding"/>
    <property type="evidence" value="ECO:0007669"/>
    <property type="project" value="UniProtKB-KW"/>
</dbReference>
<dbReference type="Pfam" id="PF02887">
    <property type="entry name" value="PK_C"/>
    <property type="match status" value="1"/>
</dbReference>
<keyword evidence="6" id="KW-0547">Nucleotide-binding</keyword>
<evidence type="ECO:0000259" key="14">
    <source>
        <dbReference type="Pfam" id="PF00224"/>
    </source>
</evidence>
<gene>
    <name evidence="16" type="primary">pyk</name>
    <name evidence="16" type="ORF">ENJ74_01820</name>
</gene>
<organism evidence="16">
    <name type="scientific">Nitratifractor salsuginis</name>
    <dbReference type="NCBI Taxonomy" id="269261"/>
    <lineage>
        <taxon>Bacteria</taxon>
        <taxon>Pseudomonadati</taxon>
        <taxon>Campylobacterota</taxon>
        <taxon>Epsilonproteobacteria</taxon>
        <taxon>Campylobacterales</taxon>
        <taxon>Sulfurovaceae</taxon>
        <taxon>Nitratifractor</taxon>
    </lineage>
</organism>
<dbReference type="InterPro" id="IPR015806">
    <property type="entry name" value="Pyrv_Knase_insert_dom_sf"/>
</dbReference>
<feature type="domain" description="Pyruvate kinase C-terminal" evidence="15">
    <location>
        <begin position="357"/>
        <end position="468"/>
    </location>
</feature>
<dbReference type="InterPro" id="IPR015795">
    <property type="entry name" value="Pyrv_Knase_C"/>
</dbReference>
<evidence type="ECO:0000256" key="13">
    <source>
        <dbReference type="RuleBase" id="RU000504"/>
    </source>
</evidence>
<dbReference type="Pfam" id="PF00224">
    <property type="entry name" value="PK"/>
    <property type="match status" value="1"/>
</dbReference>
<keyword evidence="9 13" id="KW-0460">Magnesium</keyword>